<sequence length="119" mass="13632">MIKLLIIEKKVMLAFWLVFTIIYGVHASIDNHGCPDDPPRCYDYCNKQKGCLTGYCSVNSLFLMCQCQGCTQKKDIRYRNYGCSNVKVISPPGGNITHQLLRDIVYGKRLKPNIWPTKK</sequence>
<feature type="signal peptide" evidence="1">
    <location>
        <begin position="1"/>
        <end position="27"/>
    </location>
</feature>
<dbReference type="EMBL" id="UYJE01005459">
    <property type="protein sequence ID" value="VDI37542.1"/>
    <property type="molecule type" value="Genomic_DNA"/>
</dbReference>
<gene>
    <name evidence="2" type="ORF">MGAL_10B042477</name>
</gene>
<proteinExistence type="predicted"/>
<dbReference type="Proteomes" id="UP000596742">
    <property type="component" value="Unassembled WGS sequence"/>
</dbReference>
<evidence type="ECO:0000313" key="3">
    <source>
        <dbReference type="Proteomes" id="UP000596742"/>
    </source>
</evidence>
<organism evidence="2 3">
    <name type="scientific">Mytilus galloprovincialis</name>
    <name type="common">Mediterranean mussel</name>
    <dbReference type="NCBI Taxonomy" id="29158"/>
    <lineage>
        <taxon>Eukaryota</taxon>
        <taxon>Metazoa</taxon>
        <taxon>Spiralia</taxon>
        <taxon>Lophotrochozoa</taxon>
        <taxon>Mollusca</taxon>
        <taxon>Bivalvia</taxon>
        <taxon>Autobranchia</taxon>
        <taxon>Pteriomorphia</taxon>
        <taxon>Mytilida</taxon>
        <taxon>Mytiloidea</taxon>
        <taxon>Mytilidae</taxon>
        <taxon>Mytilinae</taxon>
        <taxon>Mytilus</taxon>
    </lineage>
</organism>
<keyword evidence="1" id="KW-0732">Signal</keyword>
<reference evidence="2" key="1">
    <citation type="submission" date="2018-11" db="EMBL/GenBank/DDBJ databases">
        <authorList>
            <person name="Alioto T."/>
            <person name="Alioto T."/>
        </authorList>
    </citation>
    <scope>NUCLEOTIDE SEQUENCE</scope>
</reference>
<protein>
    <submittedName>
        <fullName evidence="2">Uncharacterized protein</fullName>
    </submittedName>
</protein>
<keyword evidence="3" id="KW-1185">Reference proteome</keyword>
<dbReference type="OrthoDB" id="10406877at2759"/>
<feature type="chain" id="PRO_5032361535" evidence="1">
    <location>
        <begin position="28"/>
        <end position="119"/>
    </location>
</feature>
<evidence type="ECO:0000313" key="2">
    <source>
        <dbReference type="EMBL" id="VDI37542.1"/>
    </source>
</evidence>
<evidence type="ECO:0000256" key="1">
    <source>
        <dbReference type="SAM" id="SignalP"/>
    </source>
</evidence>
<comment type="caution">
    <text evidence="2">The sequence shown here is derived from an EMBL/GenBank/DDBJ whole genome shotgun (WGS) entry which is preliminary data.</text>
</comment>
<accession>A0A8B6EQ62</accession>
<dbReference type="AlphaFoldDB" id="A0A8B6EQ62"/>
<name>A0A8B6EQ62_MYTGA</name>